<dbReference type="InterPro" id="IPR002477">
    <property type="entry name" value="Peptidoglycan-bd-like"/>
</dbReference>
<proteinExistence type="predicted"/>
<evidence type="ECO:0000313" key="3">
    <source>
        <dbReference type="EMBL" id="HIV28826.1"/>
    </source>
</evidence>
<dbReference type="InterPro" id="IPR036366">
    <property type="entry name" value="PGBDSf"/>
</dbReference>
<dbReference type="Gene3D" id="1.10.101.10">
    <property type="entry name" value="PGBD-like superfamily/PGBD"/>
    <property type="match status" value="1"/>
</dbReference>
<dbReference type="EMBL" id="DVOT01000232">
    <property type="protein sequence ID" value="HIV28826.1"/>
    <property type="molecule type" value="Genomic_DNA"/>
</dbReference>
<name>A0A9D1TDM1_9FIRM</name>
<accession>A0A9D1TDM1</accession>
<protein>
    <submittedName>
        <fullName evidence="3">Peptidoglycan-binding protein</fullName>
    </submittedName>
</protein>
<dbReference type="Gene3D" id="2.30.30.40">
    <property type="entry name" value="SH3 Domains"/>
    <property type="match status" value="1"/>
</dbReference>
<dbReference type="SUPFAM" id="SSF47090">
    <property type="entry name" value="PGBD-like"/>
    <property type="match status" value="1"/>
</dbReference>
<sequence>MADRLHTPFTNEHFAAWCLSMIGQPYWFGTTLHKCTESLLIRKGKQYPSHYGSSRMSRYRQDIADKKVCADCMGAAKGYAWSGGGQGVKDAIGTDRNVEKVSGSNGCPDRSSNGMFSYAKSQGCEWGTIDSLPEQVGLAVRFDGHVGYYVGNGEVVEWKGFNYGCVKTQLQSGKWTHWYKLPFIDYGEGAAHVPATEYTLGSRLLKKGIEGSDVKALQELLMQLGYALPGCGADGEFGSETEAAVKAFQKDEGLEVDGKYGEKSHVALMDAISDEEAGTEDNDEEADAPVEPEEPKPLSTTVTITGGSVYVRVGNGTKYRAITTVRAGMTFEHVATARNGWNAIVINGQVAWVSGKYSKLL</sequence>
<comment type="caution">
    <text evidence="3">The sequence shown here is derived from an EMBL/GenBank/DDBJ whole genome shotgun (WGS) entry which is preliminary data.</text>
</comment>
<gene>
    <name evidence="3" type="ORF">IAA64_12760</name>
</gene>
<dbReference type="InterPro" id="IPR003646">
    <property type="entry name" value="SH3-like_bac-type"/>
</dbReference>
<dbReference type="PROSITE" id="PS51781">
    <property type="entry name" value="SH3B"/>
    <property type="match status" value="1"/>
</dbReference>
<feature type="compositionally biased region" description="Acidic residues" evidence="1">
    <location>
        <begin position="274"/>
        <end position="292"/>
    </location>
</feature>
<evidence type="ECO:0000256" key="1">
    <source>
        <dbReference type="SAM" id="MobiDB-lite"/>
    </source>
</evidence>
<feature type="region of interest" description="Disordered" evidence="1">
    <location>
        <begin position="274"/>
        <end position="301"/>
    </location>
</feature>
<evidence type="ECO:0000259" key="2">
    <source>
        <dbReference type="PROSITE" id="PS51781"/>
    </source>
</evidence>
<dbReference type="Proteomes" id="UP000886884">
    <property type="component" value="Unassembled WGS sequence"/>
</dbReference>
<organism evidence="3 4">
    <name type="scientific">Candidatus Ornithocaccomicrobium faecavium</name>
    <dbReference type="NCBI Taxonomy" id="2840890"/>
    <lineage>
        <taxon>Bacteria</taxon>
        <taxon>Bacillati</taxon>
        <taxon>Bacillota</taxon>
        <taxon>Clostridia</taxon>
        <taxon>Candidatus Ornithocaccomicrobium</taxon>
    </lineage>
</organism>
<reference evidence="3" key="1">
    <citation type="submission" date="2020-10" db="EMBL/GenBank/DDBJ databases">
        <authorList>
            <person name="Gilroy R."/>
        </authorList>
    </citation>
    <scope>NUCLEOTIDE SEQUENCE</scope>
    <source>
        <strain evidence="3">CHK183-6373</strain>
    </source>
</reference>
<dbReference type="AlphaFoldDB" id="A0A9D1TDM1"/>
<dbReference type="Pfam" id="PF01471">
    <property type="entry name" value="PG_binding_1"/>
    <property type="match status" value="1"/>
</dbReference>
<reference evidence="3" key="2">
    <citation type="journal article" date="2021" name="PeerJ">
        <title>Extensive microbial diversity within the chicken gut microbiome revealed by metagenomics and culture.</title>
        <authorList>
            <person name="Gilroy R."/>
            <person name="Ravi A."/>
            <person name="Getino M."/>
            <person name="Pursley I."/>
            <person name="Horton D.L."/>
            <person name="Alikhan N.F."/>
            <person name="Baker D."/>
            <person name="Gharbi K."/>
            <person name="Hall N."/>
            <person name="Watson M."/>
            <person name="Adriaenssens E.M."/>
            <person name="Foster-Nyarko E."/>
            <person name="Jarju S."/>
            <person name="Secka A."/>
            <person name="Antonio M."/>
            <person name="Oren A."/>
            <person name="Chaudhuri R.R."/>
            <person name="La Ragione R."/>
            <person name="Hildebrand F."/>
            <person name="Pallen M.J."/>
        </authorList>
    </citation>
    <scope>NUCLEOTIDE SEQUENCE</scope>
    <source>
        <strain evidence="3">CHK183-6373</strain>
    </source>
</reference>
<evidence type="ECO:0000313" key="4">
    <source>
        <dbReference type="Proteomes" id="UP000886884"/>
    </source>
</evidence>
<feature type="domain" description="SH3b" evidence="2">
    <location>
        <begin position="299"/>
        <end position="361"/>
    </location>
</feature>
<dbReference type="SMART" id="SM00287">
    <property type="entry name" value="SH3b"/>
    <property type="match status" value="1"/>
</dbReference>
<dbReference type="InterPro" id="IPR036365">
    <property type="entry name" value="PGBD-like_sf"/>
</dbReference>